<dbReference type="GO" id="GO:0005634">
    <property type="term" value="C:nucleus"/>
    <property type="evidence" value="ECO:0007669"/>
    <property type="project" value="UniProtKB-SubCell"/>
</dbReference>
<comment type="subcellular location">
    <subcellularLocation>
        <location evidence="1">Nucleus</location>
    </subcellularLocation>
</comment>
<protein>
    <recommendedName>
        <fullName evidence="7">AP2/ERF domain-containing protein</fullName>
    </recommendedName>
</protein>
<evidence type="ECO:0000256" key="2">
    <source>
        <dbReference type="ARBA" id="ARBA00023015"/>
    </source>
</evidence>
<dbReference type="PANTHER" id="PTHR31190">
    <property type="entry name" value="DNA-BINDING DOMAIN"/>
    <property type="match status" value="1"/>
</dbReference>
<keyword evidence="4" id="KW-0804">Transcription</keyword>
<feature type="region of interest" description="Disordered" evidence="6">
    <location>
        <begin position="207"/>
        <end position="248"/>
    </location>
</feature>
<dbReference type="OrthoDB" id="786597at2759"/>
<accession>A0A8J5S9H4</accession>
<dbReference type="Proteomes" id="UP000729402">
    <property type="component" value="Unassembled WGS sequence"/>
</dbReference>
<evidence type="ECO:0000313" key="8">
    <source>
        <dbReference type="EMBL" id="KAG8070970.1"/>
    </source>
</evidence>
<evidence type="ECO:0000256" key="4">
    <source>
        <dbReference type="ARBA" id="ARBA00023163"/>
    </source>
</evidence>
<evidence type="ECO:0000256" key="5">
    <source>
        <dbReference type="ARBA" id="ARBA00023242"/>
    </source>
</evidence>
<dbReference type="SMART" id="SM00380">
    <property type="entry name" value="AP2"/>
    <property type="match status" value="1"/>
</dbReference>
<dbReference type="PROSITE" id="PS51032">
    <property type="entry name" value="AP2_ERF"/>
    <property type="match status" value="1"/>
</dbReference>
<dbReference type="FunFam" id="3.30.730.10:FF:000001">
    <property type="entry name" value="Ethylene-responsive transcription factor 2"/>
    <property type="match status" value="1"/>
</dbReference>
<dbReference type="GO" id="GO:0009873">
    <property type="term" value="P:ethylene-activated signaling pathway"/>
    <property type="evidence" value="ECO:0007669"/>
    <property type="project" value="InterPro"/>
</dbReference>
<dbReference type="InterPro" id="IPR044808">
    <property type="entry name" value="ERF_plant"/>
</dbReference>
<keyword evidence="3" id="KW-0238">DNA-binding</keyword>
<keyword evidence="5" id="KW-0539">Nucleus</keyword>
<dbReference type="CDD" id="cd00018">
    <property type="entry name" value="AP2"/>
    <property type="match status" value="1"/>
</dbReference>
<keyword evidence="9" id="KW-1185">Reference proteome</keyword>
<feature type="domain" description="AP2/ERF" evidence="7">
    <location>
        <begin position="100"/>
        <end position="157"/>
    </location>
</feature>
<organism evidence="8 9">
    <name type="scientific">Zizania palustris</name>
    <name type="common">Northern wild rice</name>
    <dbReference type="NCBI Taxonomy" id="103762"/>
    <lineage>
        <taxon>Eukaryota</taxon>
        <taxon>Viridiplantae</taxon>
        <taxon>Streptophyta</taxon>
        <taxon>Embryophyta</taxon>
        <taxon>Tracheophyta</taxon>
        <taxon>Spermatophyta</taxon>
        <taxon>Magnoliopsida</taxon>
        <taxon>Liliopsida</taxon>
        <taxon>Poales</taxon>
        <taxon>Poaceae</taxon>
        <taxon>BOP clade</taxon>
        <taxon>Oryzoideae</taxon>
        <taxon>Oryzeae</taxon>
        <taxon>Zizaniinae</taxon>
        <taxon>Zizania</taxon>
    </lineage>
</organism>
<sequence length="248" mass="25963">MAGIFEAAETAVIVAALAHVIADGREVADVPLPRPSIIVPPQPWTAMGWNGGYVEQLEAYGGGPSASVGIVSVQAGDAGDATATAVVAPETVASALPPRRYRGVRRRPWGKWAAEIRDPRKAARVWLGTFATAEDAARAYDAAALRFRGSRAKLNFPEDALRLRLPSAQLVMAGSRWPGARAPASSDRNGAANLLVGHANGHFLGSWTVGPPPPLRSATSSPTTTPPLYGSHGGNGTDKGREYPSTSW</sequence>
<evidence type="ECO:0000256" key="1">
    <source>
        <dbReference type="ARBA" id="ARBA00004123"/>
    </source>
</evidence>
<feature type="compositionally biased region" description="Low complexity" evidence="6">
    <location>
        <begin position="216"/>
        <end position="227"/>
    </location>
</feature>
<evidence type="ECO:0000256" key="3">
    <source>
        <dbReference type="ARBA" id="ARBA00023125"/>
    </source>
</evidence>
<gene>
    <name evidence="8" type="ORF">GUJ93_ZPchr0006g42600</name>
</gene>
<comment type="caution">
    <text evidence="8">The sequence shown here is derived from an EMBL/GenBank/DDBJ whole genome shotgun (WGS) entry which is preliminary data.</text>
</comment>
<name>A0A8J5S9H4_ZIZPA</name>
<reference evidence="8" key="1">
    <citation type="journal article" date="2021" name="bioRxiv">
        <title>Whole Genome Assembly and Annotation of Northern Wild Rice, Zizania palustris L., Supports a Whole Genome Duplication in the Zizania Genus.</title>
        <authorList>
            <person name="Haas M."/>
            <person name="Kono T."/>
            <person name="Macchietto M."/>
            <person name="Millas R."/>
            <person name="McGilp L."/>
            <person name="Shao M."/>
            <person name="Duquette J."/>
            <person name="Hirsch C.N."/>
            <person name="Kimball J."/>
        </authorList>
    </citation>
    <scope>NUCLEOTIDE SEQUENCE</scope>
    <source>
        <tissue evidence="8">Fresh leaf tissue</tissue>
    </source>
</reference>
<evidence type="ECO:0000259" key="7">
    <source>
        <dbReference type="PROSITE" id="PS51032"/>
    </source>
</evidence>
<dbReference type="GO" id="GO:0003677">
    <property type="term" value="F:DNA binding"/>
    <property type="evidence" value="ECO:0007669"/>
    <property type="project" value="UniProtKB-KW"/>
</dbReference>
<keyword evidence="2" id="KW-0805">Transcription regulation</keyword>
<dbReference type="AlphaFoldDB" id="A0A8J5S9H4"/>
<dbReference type="PANTHER" id="PTHR31190:SF160">
    <property type="entry name" value="OSJNBA0042L16.9 PROTEIN"/>
    <property type="match status" value="1"/>
</dbReference>
<dbReference type="GO" id="GO:0003700">
    <property type="term" value="F:DNA-binding transcription factor activity"/>
    <property type="evidence" value="ECO:0007669"/>
    <property type="project" value="InterPro"/>
</dbReference>
<dbReference type="InterPro" id="IPR001471">
    <property type="entry name" value="AP2/ERF_dom"/>
</dbReference>
<dbReference type="EMBL" id="JAAALK010000283">
    <property type="protein sequence ID" value="KAG8070970.1"/>
    <property type="molecule type" value="Genomic_DNA"/>
</dbReference>
<dbReference type="Pfam" id="PF00847">
    <property type="entry name" value="AP2"/>
    <property type="match status" value="1"/>
</dbReference>
<proteinExistence type="predicted"/>
<evidence type="ECO:0000256" key="6">
    <source>
        <dbReference type="SAM" id="MobiDB-lite"/>
    </source>
</evidence>
<reference evidence="8" key="2">
    <citation type="submission" date="2021-02" db="EMBL/GenBank/DDBJ databases">
        <authorList>
            <person name="Kimball J.A."/>
            <person name="Haas M.W."/>
            <person name="Macchietto M."/>
            <person name="Kono T."/>
            <person name="Duquette J."/>
            <person name="Shao M."/>
        </authorList>
    </citation>
    <scope>NUCLEOTIDE SEQUENCE</scope>
    <source>
        <tissue evidence="8">Fresh leaf tissue</tissue>
    </source>
</reference>
<evidence type="ECO:0000313" key="9">
    <source>
        <dbReference type="Proteomes" id="UP000729402"/>
    </source>
</evidence>